<evidence type="ECO:0000256" key="1">
    <source>
        <dbReference type="ARBA" id="ARBA00022679"/>
    </source>
</evidence>
<evidence type="ECO:0000313" key="4">
    <source>
        <dbReference type="EMBL" id="ARN80914.1"/>
    </source>
</evidence>
<organism evidence="4 5">
    <name type="scientific">Methylocystis bryophila</name>
    <dbReference type="NCBI Taxonomy" id="655015"/>
    <lineage>
        <taxon>Bacteria</taxon>
        <taxon>Pseudomonadati</taxon>
        <taxon>Pseudomonadota</taxon>
        <taxon>Alphaproteobacteria</taxon>
        <taxon>Hyphomicrobiales</taxon>
        <taxon>Methylocystaceae</taxon>
        <taxon>Methylocystis</taxon>
    </lineage>
</organism>
<proteinExistence type="predicted"/>
<dbReference type="Gene3D" id="3.40.50.150">
    <property type="entry name" value="Vaccinia Virus protein VP39"/>
    <property type="match status" value="1"/>
</dbReference>
<dbReference type="Pfam" id="PF13649">
    <property type="entry name" value="Methyltransf_25"/>
    <property type="match status" value="1"/>
</dbReference>
<dbReference type="KEGG" id="mbry:B1812_07300"/>
<dbReference type="GO" id="GO:0016740">
    <property type="term" value="F:transferase activity"/>
    <property type="evidence" value="ECO:0007669"/>
    <property type="project" value="UniProtKB-KW"/>
</dbReference>
<feature type="region of interest" description="Disordered" evidence="2">
    <location>
        <begin position="42"/>
        <end position="67"/>
    </location>
</feature>
<protein>
    <recommendedName>
        <fullName evidence="3">Methyltransferase domain-containing protein</fullName>
    </recommendedName>
</protein>
<keyword evidence="1" id="KW-0808">Transferase</keyword>
<feature type="compositionally biased region" description="Basic and acidic residues" evidence="2">
    <location>
        <begin position="58"/>
        <end position="67"/>
    </location>
</feature>
<gene>
    <name evidence="4" type="ORF">B1812_07300</name>
</gene>
<evidence type="ECO:0000259" key="3">
    <source>
        <dbReference type="Pfam" id="PF13649"/>
    </source>
</evidence>
<dbReference type="CDD" id="cd02440">
    <property type="entry name" value="AdoMet_MTases"/>
    <property type="match status" value="1"/>
</dbReference>
<accession>A0A1W6MTI7</accession>
<dbReference type="Proteomes" id="UP000193978">
    <property type="component" value="Chromosome"/>
</dbReference>
<keyword evidence="5" id="KW-1185">Reference proteome</keyword>
<sequence>MGASTIARRIDLSENAFRRYGRLAWPLLLCFCCAARVAAQTAAPPPTSDMPPSHAMHHHGEDDDGAFHHRFEGAENWAKEFDKAERDEWQKPQAVLEALRIGKGAIVADIGAGTGYFATRIARLAPQGRVYAVDVEPGMARYLGERAKREGLTNLIPVLAQGDSAPLPEPVDLALVVDTFHHIGHRVAYFARLKSSLKDDGRLAIVDFKTDSPSGPPPQFRIPPEQAIEELMAAGYTLVETGPSLPRQYMLIFRKSAP</sequence>
<dbReference type="InterPro" id="IPR041698">
    <property type="entry name" value="Methyltransf_25"/>
</dbReference>
<evidence type="ECO:0000313" key="5">
    <source>
        <dbReference type="Proteomes" id="UP000193978"/>
    </source>
</evidence>
<dbReference type="AlphaFoldDB" id="A0A1W6MTI7"/>
<evidence type="ECO:0000256" key="2">
    <source>
        <dbReference type="SAM" id="MobiDB-lite"/>
    </source>
</evidence>
<name>A0A1W6MTI7_9HYPH</name>
<feature type="domain" description="Methyltransferase" evidence="3">
    <location>
        <begin position="107"/>
        <end position="201"/>
    </location>
</feature>
<dbReference type="InterPro" id="IPR029063">
    <property type="entry name" value="SAM-dependent_MTases_sf"/>
</dbReference>
<dbReference type="PANTHER" id="PTHR43861">
    <property type="entry name" value="TRANS-ACONITATE 2-METHYLTRANSFERASE-RELATED"/>
    <property type="match status" value="1"/>
</dbReference>
<dbReference type="SUPFAM" id="SSF53335">
    <property type="entry name" value="S-adenosyl-L-methionine-dependent methyltransferases"/>
    <property type="match status" value="1"/>
</dbReference>
<reference evidence="4 5" key="1">
    <citation type="submission" date="2017-02" db="EMBL/GenBank/DDBJ databases">
        <authorList>
            <person name="Peterson S.W."/>
        </authorList>
    </citation>
    <scope>NUCLEOTIDE SEQUENCE [LARGE SCALE GENOMIC DNA]</scope>
    <source>
        <strain evidence="4 5">S285</strain>
    </source>
</reference>
<dbReference type="STRING" id="655015.B1812_07300"/>
<dbReference type="EMBL" id="CP019948">
    <property type="protein sequence ID" value="ARN80914.1"/>
    <property type="molecule type" value="Genomic_DNA"/>
</dbReference>